<reference evidence="7" key="1">
    <citation type="submission" date="2023-02" db="EMBL/GenBank/DDBJ databases">
        <title>Tahibacter soli sp. nov. isolated from soil.</title>
        <authorList>
            <person name="Baek J.H."/>
            <person name="Lee J.K."/>
            <person name="Choi D.G."/>
            <person name="Jeon C.O."/>
        </authorList>
    </citation>
    <scope>NUCLEOTIDE SEQUENCE</scope>
    <source>
        <strain evidence="7">BL</strain>
    </source>
</reference>
<dbReference type="GO" id="GO:0006508">
    <property type="term" value="P:proteolysis"/>
    <property type="evidence" value="ECO:0007669"/>
    <property type="project" value="UniProtKB-KW"/>
</dbReference>
<dbReference type="AlphaFoldDB" id="A0A9X3YH17"/>
<name>A0A9X3YH17_9GAMM</name>
<dbReference type="Proteomes" id="UP001139971">
    <property type="component" value="Unassembled WGS sequence"/>
</dbReference>
<dbReference type="InterPro" id="IPR009003">
    <property type="entry name" value="Peptidase_S1_PA"/>
</dbReference>
<keyword evidence="8" id="KW-1185">Reference proteome</keyword>
<dbReference type="PANTHER" id="PTHR38469">
    <property type="entry name" value="PERIPLASMIC PEPTIDASE SUBFAMILY S1B"/>
    <property type="match status" value="1"/>
</dbReference>
<dbReference type="Pfam" id="PF10459">
    <property type="entry name" value="Peptidase_S46"/>
    <property type="match status" value="1"/>
</dbReference>
<protein>
    <recommendedName>
        <fullName evidence="6">Dipeptidyl-peptidase</fullName>
        <ecNumber evidence="6">3.4.14.-</ecNumber>
    </recommendedName>
</protein>
<accession>A0A9X3YH17</accession>
<keyword evidence="4" id="KW-0732">Signal</keyword>
<comment type="caution">
    <text evidence="7">The sequence shown here is derived from an EMBL/GenBank/DDBJ whole genome shotgun (WGS) entry which is preliminary data.</text>
</comment>
<sequence>MWQPAQLPSIAGQLKERGLELDPSQLTDLAGPTMGAIVSLGFCTASFVSPQGLVVTNHHCAYGAIQYNSTAERNLIEQGFLAKSIAEELPGDPNLRVYVTEEIRDVTREIVGKIKPDVGGLARYDAIDAAEKALVKKCEKPGIRCDVYNFHGGYSFQLVRQREIKDVRLVYAPPDAIGKFGGDVDNWMWPRHTGDFSFLRAYVAKDGSSKPYSKDNVPYKPKHFLPVNADGVNAGDYVMVTGYPGRTNRYRLAEETNDAIAWSYPTNIAWYTEILDIVNAAGAKDPGVAVKYASAVASYNNYLKNFRGQLEGLAKADAVVYKTAKEKALTDWLAQAGGTNAALAGDIDALRGVLARQRATRDRDLTLGYLARTGLYSAAYTIYRTASERTKPDMQREAGFQQRDEAKLEGNLKQLERRMDPKVDQQLLTRFAQHYVKLPAAQRVAGLDAWLGTGEVADDAVAQKVAALYAGTKLTDTTERLTWFKASKKDVEASNDTALRFMVALMPDLLALERAKKERQGDELRLRPRFMQAMIAYNQAQGQPVYPDANSSLRVTFGKVQGFKKDGVEFLPFTTGEGIVAKTTGEDPFNTPKSEYDALKSRDYGRYAAKSIGTLPVNFLADLDITGGNSGSPTLDAKGRLVGLAFDGNWDSVSADWIFDKGLTRSIQVDVRYMLWIMDKIDHARNLLDEMGVAP</sequence>
<dbReference type="GO" id="GO:0043171">
    <property type="term" value="P:peptide catabolic process"/>
    <property type="evidence" value="ECO:0007669"/>
    <property type="project" value="UniProtKB-UniRule"/>
</dbReference>
<comment type="similarity">
    <text evidence="1 6">Belongs to the peptidase S46 family.</text>
</comment>
<evidence type="ECO:0000256" key="4">
    <source>
        <dbReference type="ARBA" id="ARBA00022729"/>
    </source>
</evidence>
<dbReference type="GO" id="GO:0070009">
    <property type="term" value="F:serine-type aminopeptidase activity"/>
    <property type="evidence" value="ECO:0007669"/>
    <property type="project" value="UniProtKB-UniRule"/>
</dbReference>
<organism evidence="7 8">
    <name type="scientific">Tahibacter soli</name>
    <dbReference type="NCBI Taxonomy" id="2983605"/>
    <lineage>
        <taxon>Bacteria</taxon>
        <taxon>Pseudomonadati</taxon>
        <taxon>Pseudomonadota</taxon>
        <taxon>Gammaproteobacteria</taxon>
        <taxon>Lysobacterales</taxon>
        <taxon>Rhodanobacteraceae</taxon>
        <taxon>Tahibacter</taxon>
    </lineage>
</organism>
<evidence type="ECO:0000256" key="1">
    <source>
        <dbReference type="ARBA" id="ARBA00010491"/>
    </source>
</evidence>
<gene>
    <name evidence="7" type="ORF">OD750_006075</name>
</gene>
<keyword evidence="3 6" id="KW-0645">Protease</keyword>
<evidence type="ECO:0000256" key="6">
    <source>
        <dbReference type="RuleBase" id="RU366067"/>
    </source>
</evidence>
<dbReference type="InterPro" id="IPR043504">
    <property type="entry name" value="Peptidase_S1_PA_chymotrypsin"/>
</dbReference>
<evidence type="ECO:0000313" key="8">
    <source>
        <dbReference type="Proteomes" id="UP001139971"/>
    </source>
</evidence>
<dbReference type="InterPro" id="IPR019500">
    <property type="entry name" value="Pep_S46"/>
</dbReference>
<keyword evidence="6" id="KW-0720">Serine protease</keyword>
<dbReference type="GO" id="GO:0008239">
    <property type="term" value="F:dipeptidyl-peptidase activity"/>
    <property type="evidence" value="ECO:0007669"/>
    <property type="project" value="UniProtKB-UniRule"/>
</dbReference>
<dbReference type="EMBL" id="JAOVZO020000003">
    <property type="protein sequence ID" value="MDC8012111.1"/>
    <property type="molecule type" value="Genomic_DNA"/>
</dbReference>
<evidence type="ECO:0000256" key="5">
    <source>
        <dbReference type="ARBA" id="ARBA00022801"/>
    </source>
</evidence>
<evidence type="ECO:0000313" key="7">
    <source>
        <dbReference type="EMBL" id="MDC8012111.1"/>
    </source>
</evidence>
<keyword evidence="2 6" id="KW-0031">Aminopeptidase</keyword>
<proteinExistence type="inferred from homology"/>
<dbReference type="PANTHER" id="PTHR38469:SF1">
    <property type="entry name" value="PERIPLASMIC PEPTIDASE SUBFAMILY S1B"/>
    <property type="match status" value="1"/>
</dbReference>
<comment type="function">
    <text evidence="6">Catalyzes the removal of dipeptides from the N-terminus of oligopeptides.</text>
</comment>
<keyword evidence="5 6" id="KW-0378">Hydrolase</keyword>
<dbReference type="EC" id="3.4.14.-" evidence="6"/>
<dbReference type="FunFam" id="2.40.10.10:FF:000102">
    <property type="entry name" value="Dipeptidyl-peptidase 7"/>
    <property type="match status" value="1"/>
</dbReference>
<evidence type="ECO:0000256" key="2">
    <source>
        <dbReference type="ARBA" id="ARBA00022438"/>
    </source>
</evidence>
<evidence type="ECO:0000256" key="3">
    <source>
        <dbReference type="ARBA" id="ARBA00022670"/>
    </source>
</evidence>
<dbReference type="SUPFAM" id="SSF50494">
    <property type="entry name" value="Trypsin-like serine proteases"/>
    <property type="match status" value="1"/>
</dbReference>
<dbReference type="Gene3D" id="2.40.10.10">
    <property type="entry name" value="Trypsin-like serine proteases"/>
    <property type="match status" value="1"/>
</dbReference>